<reference evidence="9" key="1">
    <citation type="submission" date="2020-01" db="EMBL/GenBank/DDBJ databases">
        <authorList>
            <consortium name="DOE Joint Genome Institute"/>
            <person name="Haridas S."/>
            <person name="Albert R."/>
            <person name="Binder M."/>
            <person name="Bloem J."/>
            <person name="Labutti K."/>
            <person name="Salamov A."/>
            <person name="Andreopoulos B."/>
            <person name="Baker S.E."/>
            <person name="Barry K."/>
            <person name="Bills G."/>
            <person name="Bluhm B.H."/>
            <person name="Cannon C."/>
            <person name="Castanera R."/>
            <person name="Culley D.E."/>
            <person name="Daum C."/>
            <person name="Ezra D."/>
            <person name="Gonzalez J.B."/>
            <person name="Henrissat B."/>
            <person name="Kuo A."/>
            <person name="Liang C."/>
            <person name="Lipzen A."/>
            <person name="Lutzoni F."/>
            <person name="Magnuson J."/>
            <person name="Mondo S."/>
            <person name="Nolan M."/>
            <person name="Ohm R."/>
            <person name="Pangilinan J."/>
            <person name="Park H.-J."/>
            <person name="Ramirez L."/>
            <person name="Alfaro M."/>
            <person name="Sun H."/>
            <person name="Tritt A."/>
            <person name="Yoshinaga Y."/>
            <person name="Zwiers L.-H."/>
            <person name="Turgeon B.G."/>
            <person name="Goodwin S.B."/>
            <person name="Spatafora J.W."/>
            <person name="Crous P.W."/>
            <person name="Grigoriev I.V."/>
        </authorList>
    </citation>
    <scope>NUCLEOTIDE SEQUENCE</scope>
    <source>
        <strain evidence="9">CBS 342.82</strain>
    </source>
</reference>
<dbReference type="GO" id="GO:0008270">
    <property type="term" value="F:zinc ion binding"/>
    <property type="evidence" value="ECO:0007669"/>
    <property type="project" value="UniProtKB-KW"/>
</dbReference>
<gene>
    <name evidence="9" type="ORF">K489DRAFT_382771</name>
</gene>
<feature type="compositionally biased region" description="Basic and acidic residues" evidence="5">
    <location>
        <begin position="320"/>
        <end position="329"/>
    </location>
</feature>
<evidence type="ECO:0000256" key="5">
    <source>
        <dbReference type="SAM" id="MobiDB-lite"/>
    </source>
</evidence>
<dbReference type="SUPFAM" id="SSF51197">
    <property type="entry name" value="Clavaminate synthase-like"/>
    <property type="match status" value="1"/>
</dbReference>
<proteinExistence type="predicted"/>
<protein>
    <submittedName>
        <fullName evidence="9">GRF zinc finger domain-containing protein</fullName>
    </submittedName>
</protein>
<feature type="compositionally biased region" description="Polar residues" evidence="5">
    <location>
        <begin position="9"/>
        <end position="27"/>
    </location>
</feature>
<keyword evidence="8" id="KW-1185">Reference proteome</keyword>
<dbReference type="PANTHER" id="PTHR31212:SF4">
    <property type="entry name" value="ALPHA-KETOGLUTARATE-DEPENDENT DIOXYGENASE ALKB HOMOLOG 3"/>
    <property type="match status" value="1"/>
</dbReference>
<keyword evidence="3" id="KW-0862">Zinc</keyword>
<dbReference type="GO" id="GO:0051213">
    <property type="term" value="F:dioxygenase activity"/>
    <property type="evidence" value="ECO:0007669"/>
    <property type="project" value="InterPro"/>
</dbReference>
<feature type="domain" description="Fe2OG dioxygenase" evidence="6">
    <location>
        <begin position="261"/>
        <end position="382"/>
    </location>
</feature>
<reference evidence="9" key="2">
    <citation type="submission" date="2020-04" db="EMBL/GenBank/DDBJ databases">
        <authorList>
            <consortium name="NCBI Genome Project"/>
        </authorList>
    </citation>
    <scope>NUCLEOTIDE SEQUENCE</scope>
    <source>
        <strain evidence="9">CBS 342.82</strain>
    </source>
</reference>
<sequence>MDESDQFRDCQQSSKRSKVATEQSQSVVPPALDIDDNTESTEFKLAILASLHSDLSQDVLLDYLLAYDGDIAKVSKAISGSSSGTDLKRKRGAALGYQASLHAYAKKDGAVQGVQRSNTKALTKKGKTLHLYSPEDIEANTPCTMIHNFLTNDEADALLKELLQESTSFHRSNFQMFERTVQSPHTYRFYVDSLEEVDEQKKEYLWGGGDGYEANVRQSTPWMLKLSTKVQAKVNEEIQRRTRDYQPLGQKLKFQSPDPWTPNASFVNCYSGGKEHVGWHTDQLTYLGPRPIIGSLSLGVAREFRIRKILPPESSTPGDNKNEPTHGDEQGQIAIHLPHNSLLIMHASMQESYKHSVAATPTITPHPIAGTKRLNVTYRHYRADLHPRLTPRCRCHLPTILRCVQKRAVSRGRYVWMCHADSTPGKKSCGFFEWAEFDVDGRPKWAVGFKGNANGPLTGMGDVDGGELVAMEKDEVDSVKQEADGNRLQ</sequence>
<dbReference type="Pfam" id="PF13532">
    <property type="entry name" value="2OG-FeII_Oxy_2"/>
    <property type="match status" value="1"/>
</dbReference>
<dbReference type="PANTHER" id="PTHR31212">
    <property type="entry name" value="ALPHA-KETOGLUTARATE-DEPENDENT DIOXYGENASE ALKB HOMOLOG 3"/>
    <property type="match status" value="1"/>
</dbReference>
<evidence type="ECO:0000259" key="7">
    <source>
        <dbReference type="PROSITE" id="PS51999"/>
    </source>
</evidence>
<dbReference type="InterPro" id="IPR027450">
    <property type="entry name" value="AlkB-like"/>
</dbReference>
<evidence type="ECO:0000259" key="6">
    <source>
        <dbReference type="PROSITE" id="PS51471"/>
    </source>
</evidence>
<dbReference type="Gene3D" id="2.60.120.590">
    <property type="entry name" value="Alpha-ketoglutarate-dependent dioxygenase AlkB-like"/>
    <property type="match status" value="1"/>
</dbReference>
<organism evidence="9">
    <name type="scientific">Dissoconium aciculare CBS 342.82</name>
    <dbReference type="NCBI Taxonomy" id="1314786"/>
    <lineage>
        <taxon>Eukaryota</taxon>
        <taxon>Fungi</taxon>
        <taxon>Dikarya</taxon>
        <taxon>Ascomycota</taxon>
        <taxon>Pezizomycotina</taxon>
        <taxon>Dothideomycetes</taxon>
        <taxon>Dothideomycetidae</taxon>
        <taxon>Mycosphaerellales</taxon>
        <taxon>Dissoconiaceae</taxon>
        <taxon>Dissoconium</taxon>
    </lineage>
</organism>
<dbReference type="OrthoDB" id="545910at2759"/>
<dbReference type="PROSITE" id="PS51471">
    <property type="entry name" value="FE2OG_OXY"/>
    <property type="match status" value="1"/>
</dbReference>
<feature type="domain" description="GRF-type" evidence="7">
    <location>
        <begin position="393"/>
        <end position="438"/>
    </location>
</feature>
<feature type="region of interest" description="Disordered" evidence="5">
    <location>
        <begin position="309"/>
        <end position="329"/>
    </location>
</feature>
<evidence type="ECO:0000256" key="3">
    <source>
        <dbReference type="ARBA" id="ARBA00022833"/>
    </source>
</evidence>
<dbReference type="GeneID" id="54363257"/>
<keyword evidence="1" id="KW-0479">Metal-binding</keyword>
<dbReference type="Proteomes" id="UP000504637">
    <property type="component" value="Unplaced"/>
</dbReference>
<dbReference type="InterPro" id="IPR010666">
    <property type="entry name" value="Znf_GRF"/>
</dbReference>
<dbReference type="AlphaFoldDB" id="A0A6J3LYK2"/>
<dbReference type="PROSITE" id="PS51999">
    <property type="entry name" value="ZF_GRF"/>
    <property type="match status" value="1"/>
</dbReference>
<dbReference type="InterPro" id="IPR005123">
    <property type="entry name" value="Oxoglu/Fe-dep_dioxygenase_dom"/>
</dbReference>
<keyword evidence="2 4" id="KW-0863">Zinc-finger</keyword>
<evidence type="ECO:0000313" key="8">
    <source>
        <dbReference type="Proteomes" id="UP000504637"/>
    </source>
</evidence>
<name>A0A6J3LYK2_9PEZI</name>
<accession>A0A6J3LYK2</accession>
<dbReference type="InterPro" id="IPR037151">
    <property type="entry name" value="AlkB-like_sf"/>
</dbReference>
<dbReference type="GO" id="GO:0006307">
    <property type="term" value="P:DNA alkylation repair"/>
    <property type="evidence" value="ECO:0007669"/>
    <property type="project" value="InterPro"/>
</dbReference>
<dbReference type="InterPro" id="IPR032854">
    <property type="entry name" value="ALKBH3"/>
</dbReference>
<evidence type="ECO:0000256" key="2">
    <source>
        <dbReference type="ARBA" id="ARBA00022771"/>
    </source>
</evidence>
<feature type="region of interest" description="Disordered" evidence="5">
    <location>
        <begin position="1"/>
        <end position="28"/>
    </location>
</feature>
<evidence type="ECO:0000256" key="1">
    <source>
        <dbReference type="ARBA" id="ARBA00022723"/>
    </source>
</evidence>
<dbReference type="FunFam" id="2.60.120.590:FF:000010">
    <property type="entry name" value="GRF zinc finger domain protein"/>
    <property type="match status" value="1"/>
</dbReference>
<dbReference type="RefSeq" id="XP_033457877.1">
    <property type="nucleotide sequence ID" value="XM_033605457.1"/>
</dbReference>
<evidence type="ECO:0000256" key="4">
    <source>
        <dbReference type="PROSITE-ProRule" id="PRU01343"/>
    </source>
</evidence>
<reference evidence="9" key="3">
    <citation type="submission" date="2025-08" db="UniProtKB">
        <authorList>
            <consortium name="RefSeq"/>
        </authorList>
    </citation>
    <scope>IDENTIFICATION</scope>
    <source>
        <strain evidence="9">CBS 342.82</strain>
    </source>
</reference>
<evidence type="ECO:0000313" key="9">
    <source>
        <dbReference type="RefSeq" id="XP_033457877.1"/>
    </source>
</evidence>